<dbReference type="Gene3D" id="1.10.540.10">
    <property type="entry name" value="Acyl-CoA dehydrogenase/oxidase, N-terminal domain"/>
    <property type="match status" value="1"/>
</dbReference>
<dbReference type="OMA" id="AHAQYMV"/>
<evidence type="ECO:0000256" key="9">
    <source>
        <dbReference type="ARBA" id="ARBA00023002"/>
    </source>
</evidence>
<feature type="active site" description="Proton acceptor" evidence="13">
    <location>
        <position position="459"/>
    </location>
</feature>
<dbReference type="InterPro" id="IPR009100">
    <property type="entry name" value="AcylCoA_DH/oxidase_NM_dom_sf"/>
</dbReference>
<evidence type="ECO:0000313" key="19">
    <source>
        <dbReference type="EMBL" id="EPE09071.1"/>
    </source>
</evidence>
<keyword evidence="9" id="KW-0560">Oxidoreductase</keyword>
<keyword evidence="7 12" id="KW-0274">FAD</keyword>
<keyword evidence="8" id="KW-0276">Fatty acid metabolism</keyword>
<comment type="catalytic activity">
    <reaction evidence="1">
        <text>a 2,3-saturated acyl-CoA + O2 = a (2E)-enoyl-CoA + H2O2</text>
        <dbReference type="Rhea" id="RHEA:38959"/>
        <dbReference type="ChEBI" id="CHEBI:15379"/>
        <dbReference type="ChEBI" id="CHEBI:16240"/>
        <dbReference type="ChEBI" id="CHEBI:58856"/>
        <dbReference type="ChEBI" id="CHEBI:65111"/>
        <dbReference type="EC" id="1.3.3.6"/>
    </reaction>
</comment>
<evidence type="ECO:0000256" key="8">
    <source>
        <dbReference type="ARBA" id="ARBA00022832"/>
    </source>
</evidence>
<dbReference type="Pfam" id="PF22924">
    <property type="entry name" value="ACOX_C_alpha1"/>
    <property type="match status" value="1"/>
</dbReference>
<dbReference type="FunFam" id="2.40.110.10:FF:000003">
    <property type="entry name" value="Acyl-coenzyme A oxidase"/>
    <property type="match status" value="1"/>
</dbReference>
<dbReference type="InterPro" id="IPR055060">
    <property type="entry name" value="ACOX_C_alpha1"/>
</dbReference>
<evidence type="ECO:0000259" key="16">
    <source>
        <dbReference type="Pfam" id="PF02770"/>
    </source>
</evidence>
<dbReference type="EMBL" id="KE148147">
    <property type="protein sequence ID" value="EPE09071.1"/>
    <property type="molecule type" value="Genomic_DNA"/>
</dbReference>
<dbReference type="Gene3D" id="1.20.140.10">
    <property type="entry name" value="Butyryl-CoA Dehydrogenase, subunit A, domain 3"/>
    <property type="match status" value="2"/>
</dbReference>
<dbReference type="PANTHER" id="PTHR10909:SF250">
    <property type="entry name" value="PEROXISOMAL ACYL-COENZYME A OXIDASE 1"/>
    <property type="match status" value="1"/>
</dbReference>
<dbReference type="GO" id="GO:0005504">
    <property type="term" value="F:fatty acid binding"/>
    <property type="evidence" value="ECO:0007669"/>
    <property type="project" value="TreeGrafter"/>
</dbReference>
<dbReference type="GO" id="GO:0003997">
    <property type="term" value="F:acyl-CoA oxidase activity"/>
    <property type="evidence" value="ECO:0007669"/>
    <property type="project" value="UniProtKB-EC"/>
</dbReference>
<comment type="pathway">
    <text evidence="4">Lipid metabolism; peroxisomal fatty acid beta-oxidation.</text>
</comment>
<evidence type="ECO:0000256" key="2">
    <source>
        <dbReference type="ARBA" id="ARBA00001974"/>
    </source>
</evidence>
<proteinExistence type="inferred from homology"/>
<comment type="subcellular location">
    <subcellularLocation>
        <location evidence="3">Peroxisome</location>
    </subcellularLocation>
</comment>
<dbReference type="GO" id="GO:0055088">
    <property type="term" value="P:lipid homeostasis"/>
    <property type="evidence" value="ECO:0007669"/>
    <property type="project" value="TreeGrafter"/>
</dbReference>
<evidence type="ECO:0000256" key="13">
    <source>
        <dbReference type="PIRSR" id="PIRSR000168-1"/>
    </source>
</evidence>
<feature type="domain" description="Acyl-coenzyme A oxidase N-terminal" evidence="17">
    <location>
        <begin position="33"/>
        <end position="147"/>
    </location>
</feature>
<dbReference type="InterPro" id="IPR002655">
    <property type="entry name" value="Acyl-CoA_oxidase_C"/>
</dbReference>
<feature type="domain" description="Acyl-CoA oxidase C-terminal" evidence="15">
    <location>
        <begin position="514"/>
        <end position="678"/>
    </location>
</feature>
<dbReference type="InterPro" id="IPR012258">
    <property type="entry name" value="Acyl-CoA_oxidase"/>
</dbReference>
<keyword evidence="20" id="KW-1185">Reference proteome</keyword>
<dbReference type="GO" id="GO:0071949">
    <property type="term" value="F:FAD binding"/>
    <property type="evidence" value="ECO:0007669"/>
    <property type="project" value="InterPro"/>
</dbReference>
<accession>S3CAW5</accession>
<dbReference type="STRING" id="1262450.S3CAW5"/>
<evidence type="ECO:0000256" key="3">
    <source>
        <dbReference type="ARBA" id="ARBA00004275"/>
    </source>
</evidence>
<dbReference type="UniPathway" id="UPA00661"/>
<reference evidence="19 20" key="1">
    <citation type="journal article" date="2013" name="BMC Genomics">
        <title>The genome and transcriptome of the pine saprophyte Ophiostoma piceae, and a comparison with the bark beetle-associated pine pathogen Grosmannia clavigera.</title>
        <authorList>
            <person name="Haridas S."/>
            <person name="Wang Y."/>
            <person name="Lim L."/>
            <person name="Massoumi Alamouti S."/>
            <person name="Jackman S."/>
            <person name="Docking R."/>
            <person name="Robertson G."/>
            <person name="Birol I."/>
            <person name="Bohlmann J."/>
            <person name="Breuil C."/>
        </authorList>
    </citation>
    <scope>NUCLEOTIDE SEQUENCE [LARGE SCALE GENOMIC DNA]</scope>
    <source>
        <strain evidence="19 20">UAMH 11346</strain>
    </source>
</reference>
<feature type="domain" description="Acyl-CoA oxidase/dehydrogenase middle" evidence="16">
    <location>
        <begin position="149"/>
        <end position="259"/>
    </location>
</feature>
<dbReference type="FunFam" id="1.20.140.10:FF:000013">
    <property type="entry name" value="Acyl-coenzyme A oxidase"/>
    <property type="match status" value="1"/>
</dbReference>
<keyword evidence="11" id="KW-0576">Peroxisome</keyword>
<dbReference type="eggNOG" id="KOG0136">
    <property type="taxonomic scope" value="Eukaryota"/>
</dbReference>
<feature type="domain" description="Acyl-CoA oxidase C-alpha1" evidence="18">
    <location>
        <begin position="290"/>
        <end position="474"/>
    </location>
</feature>
<keyword evidence="6 12" id="KW-0285">Flavoprotein</keyword>
<protein>
    <recommendedName>
        <fullName evidence="12">Acyl-coenzyme A oxidase</fullName>
    </recommendedName>
</protein>
<evidence type="ECO:0000256" key="1">
    <source>
        <dbReference type="ARBA" id="ARBA00001201"/>
    </source>
</evidence>
<organism evidence="19 20">
    <name type="scientific">Ophiostoma piceae (strain UAMH 11346)</name>
    <name type="common">Sap stain fungus</name>
    <dbReference type="NCBI Taxonomy" id="1262450"/>
    <lineage>
        <taxon>Eukaryota</taxon>
        <taxon>Fungi</taxon>
        <taxon>Dikarya</taxon>
        <taxon>Ascomycota</taxon>
        <taxon>Pezizomycotina</taxon>
        <taxon>Sordariomycetes</taxon>
        <taxon>Sordariomycetidae</taxon>
        <taxon>Ophiostomatales</taxon>
        <taxon>Ophiostomataceae</taxon>
        <taxon>Ophiostoma</taxon>
    </lineage>
</organism>
<dbReference type="HOGENOM" id="CLU_014629_3_1_1"/>
<dbReference type="InterPro" id="IPR046373">
    <property type="entry name" value="Acyl-CoA_Oxase/DH_mid-dom_sf"/>
</dbReference>
<dbReference type="SUPFAM" id="SSF56645">
    <property type="entry name" value="Acyl-CoA dehydrogenase NM domain-like"/>
    <property type="match status" value="1"/>
</dbReference>
<dbReference type="GO" id="GO:0033540">
    <property type="term" value="P:fatty acid beta-oxidation using acyl-CoA oxidase"/>
    <property type="evidence" value="ECO:0007669"/>
    <property type="project" value="UniProtKB-UniPathway"/>
</dbReference>
<evidence type="ECO:0000256" key="5">
    <source>
        <dbReference type="ARBA" id="ARBA00006288"/>
    </source>
</evidence>
<dbReference type="Pfam" id="PF01756">
    <property type="entry name" value="ACOX"/>
    <property type="match status" value="1"/>
</dbReference>
<evidence type="ECO:0000313" key="20">
    <source>
        <dbReference type="Proteomes" id="UP000016923"/>
    </source>
</evidence>
<dbReference type="VEuPathDB" id="FungiDB:F503_06847"/>
<dbReference type="Proteomes" id="UP000016923">
    <property type="component" value="Unassembled WGS sequence"/>
</dbReference>
<evidence type="ECO:0000256" key="12">
    <source>
        <dbReference type="PIRNR" id="PIRNR000168"/>
    </source>
</evidence>
<evidence type="ECO:0000256" key="6">
    <source>
        <dbReference type="ARBA" id="ARBA00022630"/>
    </source>
</evidence>
<evidence type="ECO:0000256" key="11">
    <source>
        <dbReference type="ARBA" id="ARBA00023140"/>
    </source>
</evidence>
<evidence type="ECO:0000259" key="15">
    <source>
        <dbReference type="Pfam" id="PF01756"/>
    </source>
</evidence>
<evidence type="ECO:0000256" key="14">
    <source>
        <dbReference type="PIRSR" id="PIRSR000168-2"/>
    </source>
</evidence>
<dbReference type="InterPro" id="IPR037069">
    <property type="entry name" value="AcylCoA_DH/ox_N_sf"/>
</dbReference>
<comment type="cofactor">
    <cofactor evidence="2">
        <name>FAD</name>
        <dbReference type="ChEBI" id="CHEBI:57692"/>
    </cofactor>
</comment>
<sequence>MPPSNPDWVKALKPSGPQGSELLAAERAKSELNVDELAEFLFTKKNLDRNARILSILQEDPVFDKSQNYFRGRHDRLKAALARGKALRRLSVKHSWTEEEDHVANDLLSEPTPYGLHAYMFLKTLEEQGSPAQHKKFLEPARKYDIIGCYAQTELGHGSNVRGLETTATWNPEDKTFTIHSPHLTASKWWIGSLGKTATHAVVVAQLVLNGRPYGPHPFVVPVRDPKTHLPLPNVHVGDIGPKLGYNTMDNGFLLFNKVKIPHENMLNRFSGVDPETGKYTRPANPSLIYGTLTYVRANIVMQSGSTLARGVTIAARYCAVRRQFQDNDAPKDAIGENQVLNYTMVQYRILPLLASSYALYFTGRSMINLYNANQKRMAQQKDVGGSDAKRGPGPEQLAAGSDLLADLHAISCALKAFASTTAAEGLEVCRRACGGHGYSSFSGIGTWYADYLPTVTWEGDNYMLTQQVARYLLKSARAVLAGKGSNNGISQVLQEFIRRRDIGAAFDVLGSDQDLVDAFAWRVSYLTFEALKHRDEEKQSWNSLLIDFWRLSTAFAQYQVVKNFYEALQDEQTKASVDATAQDVLHKLFQLFALYHLSNQGAEFFTSAATTVRQIQLATTKRTLALLDDVRPHTIRLVDAWKFPDWQLDSSLGRYDGKVYEDLFHRASEVNPINDVVFDPYPNSDVLFRGEPKAKL</sequence>
<comment type="similarity">
    <text evidence="5 12">Belongs to the acyl-CoA oxidase family.</text>
</comment>
<dbReference type="PANTHER" id="PTHR10909">
    <property type="entry name" value="ELECTRON TRANSPORT OXIDOREDUCTASE"/>
    <property type="match status" value="1"/>
</dbReference>
<dbReference type="InterPro" id="IPR029320">
    <property type="entry name" value="Acyl-CoA_ox_N"/>
</dbReference>
<evidence type="ECO:0000256" key="10">
    <source>
        <dbReference type="ARBA" id="ARBA00023098"/>
    </source>
</evidence>
<dbReference type="FunFam" id="1.20.140.10:FF:000015">
    <property type="entry name" value="Acyl-coenzyme A oxidase"/>
    <property type="match status" value="1"/>
</dbReference>
<feature type="binding site" evidence="14">
    <location>
        <position position="153"/>
    </location>
    <ligand>
        <name>FAD</name>
        <dbReference type="ChEBI" id="CHEBI:57692"/>
    </ligand>
</feature>
<name>S3CAW5_OPHP1</name>
<dbReference type="PIRSF" id="PIRSF000168">
    <property type="entry name" value="Acyl-CoA_oxidase"/>
    <property type="match status" value="1"/>
</dbReference>
<keyword evidence="10" id="KW-0443">Lipid metabolism</keyword>
<evidence type="ECO:0000256" key="4">
    <source>
        <dbReference type="ARBA" id="ARBA00004846"/>
    </source>
</evidence>
<dbReference type="SUPFAM" id="SSF47203">
    <property type="entry name" value="Acyl-CoA dehydrogenase C-terminal domain-like"/>
    <property type="match status" value="2"/>
</dbReference>
<dbReference type="GO" id="GO:0005777">
    <property type="term" value="C:peroxisome"/>
    <property type="evidence" value="ECO:0007669"/>
    <property type="project" value="UniProtKB-SubCell"/>
</dbReference>
<gene>
    <name evidence="19" type="ORF">F503_06847</name>
</gene>
<dbReference type="Pfam" id="PF02770">
    <property type="entry name" value="Acyl-CoA_dh_M"/>
    <property type="match status" value="1"/>
</dbReference>
<feature type="binding site" evidence="14">
    <location>
        <position position="192"/>
    </location>
    <ligand>
        <name>FAD</name>
        <dbReference type="ChEBI" id="CHEBI:57692"/>
    </ligand>
</feature>
<evidence type="ECO:0000256" key="7">
    <source>
        <dbReference type="ARBA" id="ARBA00022827"/>
    </source>
</evidence>
<dbReference type="InterPro" id="IPR036250">
    <property type="entry name" value="AcylCo_DH-like_C"/>
</dbReference>
<dbReference type="AlphaFoldDB" id="S3CAW5"/>
<dbReference type="Pfam" id="PF14749">
    <property type="entry name" value="Acyl-CoA_ox_N"/>
    <property type="match status" value="1"/>
</dbReference>
<dbReference type="Gene3D" id="2.40.110.10">
    <property type="entry name" value="Butyryl-CoA Dehydrogenase, subunit A, domain 2"/>
    <property type="match status" value="1"/>
</dbReference>
<dbReference type="OrthoDB" id="538336at2759"/>
<evidence type="ECO:0000259" key="17">
    <source>
        <dbReference type="Pfam" id="PF14749"/>
    </source>
</evidence>
<evidence type="ECO:0000259" key="18">
    <source>
        <dbReference type="Pfam" id="PF22924"/>
    </source>
</evidence>
<dbReference type="InterPro" id="IPR006091">
    <property type="entry name" value="Acyl-CoA_Oxase/DH_mid-dom"/>
</dbReference>